<reference evidence="2 3" key="1">
    <citation type="journal article" date="2021" name="Elife">
        <title>Chloroplast acquisition without the gene transfer in kleptoplastic sea slugs, Plakobranchus ocellatus.</title>
        <authorList>
            <person name="Maeda T."/>
            <person name="Takahashi S."/>
            <person name="Yoshida T."/>
            <person name="Shimamura S."/>
            <person name="Takaki Y."/>
            <person name="Nagai Y."/>
            <person name="Toyoda A."/>
            <person name="Suzuki Y."/>
            <person name="Arimoto A."/>
            <person name="Ishii H."/>
            <person name="Satoh N."/>
            <person name="Nishiyama T."/>
            <person name="Hasebe M."/>
            <person name="Maruyama T."/>
            <person name="Minagawa J."/>
            <person name="Obokata J."/>
            <person name="Shigenobu S."/>
        </authorList>
    </citation>
    <scope>NUCLEOTIDE SEQUENCE [LARGE SCALE GENOMIC DNA]</scope>
</reference>
<gene>
    <name evidence="2" type="ORF">ElyMa_005957100</name>
</gene>
<dbReference type="Proteomes" id="UP000762676">
    <property type="component" value="Unassembled WGS sequence"/>
</dbReference>
<name>A0AAV4GE02_9GAST</name>
<feature type="compositionally biased region" description="Basic and acidic residues" evidence="1">
    <location>
        <begin position="140"/>
        <end position="163"/>
    </location>
</feature>
<evidence type="ECO:0000313" key="3">
    <source>
        <dbReference type="Proteomes" id="UP000762676"/>
    </source>
</evidence>
<accession>A0AAV4GE02</accession>
<dbReference type="EMBL" id="BMAT01011951">
    <property type="protein sequence ID" value="GFR82640.1"/>
    <property type="molecule type" value="Genomic_DNA"/>
</dbReference>
<feature type="compositionally biased region" description="Polar residues" evidence="1">
    <location>
        <begin position="164"/>
        <end position="174"/>
    </location>
</feature>
<sequence length="174" mass="20201">MVANTLGIKERTLINWIIKKNEESKESVPVVARSGLSEPVGEEDRNSLIHWLNTIPTVPSHCCRKQKSYEGVKFLFPGKSMRELHRDYLESCRDSQTRRRAVGWKLINEAFHAQKLSVFIPRKDQCDVCISAKLEHITNEMHERHTERKPAAQQEKEKDKTESDTQTSVWTMNL</sequence>
<proteinExistence type="predicted"/>
<keyword evidence="3" id="KW-1185">Reference proteome</keyword>
<organism evidence="2 3">
    <name type="scientific">Elysia marginata</name>
    <dbReference type="NCBI Taxonomy" id="1093978"/>
    <lineage>
        <taxon>Eukaryota</taxon>
        <taxon>Metazoa</taxon>
        <taxon>Spiralia</taxon>
        <taxon>Lophotrochozoa</taxon>
        <taxon>Mollusca</taxon>
        <taxon>Gastropoda</taxon>
        <taxon>Heterobranchia</taxon>
        <taxon>Euthyneura</taxon>
        <taxon>Panpulmonata</taxon>
        <taxon>Sacoglossa</taxon>
        <taxon>Placobranchoidea</taxon>
        <taxon>Plakobranchidae</taxon>
        <taxon>Elysia</taxon>
    </lineage>
</organism>
<evidence type="ECO:0000313" key="2">
    <source>
        <dbReference type="EMBL" id="GFR82640.1"/>
    </source>
</evidence>
<feature type="region of interest" description="Disordered" evidence="1">
    <location>
        <begin position="140"/>
        <end position="174"/>
    </location>
</feature>
<comment type="caution">
    <text evidence="2">The sequence shown here is derived from an EMBL/GenBank/DDBJ whole genome shotgun (WGS) entry which is preliminary data.</text>
</comment>
<dbReference type="AlphaFoldDB" id="A0AAV4GE02"/>
<protein>
    <submittedName>
        <fullName evidence="2">DNA repair protein rhp54</fullName>
    </submittedName>
</protein>
<evidence type="ECO:0000256" key="1">
    <source>
        <dbReference type="SAM" id="MobiDB-lite"/>
    </source>
</evidence>